<proteinExistence type="inferred from homology"/>
<evidence type="ECO:0000256" key="2">
    <source>
        <dbReference type="SAM" id="MobiDB-lite"/>
    </source>
</evidence>
<dbReference type="GO" id="GO:0008017">
    <property type="term" value="F:microtubule binding"/>
    <property type="evidence" value="ECO:0007669"/>
    <property type="project" value="TreeGrafter"/>
</dbReference>
<gene>
    <name evidence="3" type="ORF">NMOB1V02_LOCUS2480</name>
</gene>
<dbReference type="GO" id="GO:0005881">
    <property type="term" value="C:cytoplasmic microtubule"/>
    <property type="evidence" value="ECO:0007669"/>
    <property type="project" value="TreeGrafter"/>
</dbReference>
<feature type="compositionally biased region" description="Basic and acidic residues" evidence="2">
    <location>
        <begin position="171"/>
        <end position="180"/>
    </location>
</feature>
<evidence type="ECO:0000313" key="4">
    <source>
        <dbReference type="Proteomes" id="UP000678499"/>
    </source>
</evidence>
<dbReference type="GO" id="GO:0071782">
    <property type="term" value="C:endoplasmic reticulum tubular network"/>
    <property type="evidence" value="ECO:0007669"/>
    <property type="project" value="TreeGrafter"/>
</dbReference>
<feature type="transmembrane region" description="Helical" evidence="1">
    <location>
        <begin position="39"/>
        <end position="62"/>
    </location>
</feature>
<feature type="region of interest" description="Disordered" evidence="2">
    <location>
        <begin position="273"/>
        <end position="301"/>
    </location>
</feature>
<feature type="region of interest" description="Disordered" evidence="2">
    <location>
        <begin position="158"/>
        <end position="237"/>
    </location>
</feature>
<keyword evidence="4" id="KW-1185">Reference proteome</keyword>
<keyword evidence="1" id="KW-0472">Membrane</keyword>
<dbReference type="Pfam" id="PF03134">
    <property type="entry name" value="TB2_DP1_HVA22"/>
    <property type="match status" value="1"/>
</dbReference>
<dbReference type="GO" id="GO:0071786">
    <property type="term" value="P:endoplasmic reticulum tubular network organization"/>
    <property type="evidence" value="ECO:0007669"/>
    <property type="project" value="TreeGrafter"/>
</dbReference>
<dbReference type="PANTHER" id="PTHR12300">
    <property type="entry name" value="HVA22-LIKE PROTEINS"/>
    <property type="match status" value="1"/>
</dbReference>
<dbReference type="Proteomes" id="UP000678499">
    <property type="component" value="Unassembled WGS sequence"/>
</dbReference>
<dbReference type="OrthoDB" id="10009287at2759"/>
<dbReference type="EMBL" id="OA882313">
    <property type="protein sequence ID" value="CAD7274656.1"/>
    <property type="molecule type" value="Genomic_DNA"/>
</dbReference>
<dbReference type="EMBL" id="CAJPEX010000276">
    <property type="protein sequence ID" value="CAG0914808.1"/>
    <property type="molecule type" value="Genomic_DNA"/>
</dbReference>
<comment type="similarity">
    <text evidence="1">Belongs to the DP1 family.</text>
</comment>
<comment type="subcellular location">
    <subcellularLocation>
        <location evidence="1">Membrane</location>
        <topology evidence="1">Multi-pass membrane protein</topology>
    </subcellularLocation>
</comment>
<evidence type="ECO:0000256" key="1">
    <source>
        <dbReference type="RuleBase" id="RU362006"/>
    </source>
</evidence>
<protein>
    <recommendedName>
        <fullName evidence="1">Receptor expression-enhancing protein</fullName>
    </recommendedName>
</protein>
<name>A0A7R9BIM5_9CRUS</name>
<dbReference type="AlphaFoldDB" id="A0A7R9BIM5"/>
<evidence type="ECO:0000313" key="3">
    <source>
        <dbReference type="EMBL" id="CAD7274656.1"/>
    </source>
</evidence>
<accession>A0A7R9BIM5</accession>
<organism evidence="3">
    <name type="scientific">Notodromas monacha</name>
    <dbReference type="NCBI Taxonomy" id="399045"/>
    <lineage>
        <taxon>Eukaryota</taxon>
        <taxon>Metazoa</taxon>
        <taxon>Ecdysozoa</taxon>
        <taxon>Arthropoda</taxon>
        <taxon>Crustacea</taxon>
        <taxon>Oligostraca</taxon>
        <taxon>Ostracoda</taxon>
        <taxon>Podocopa</taxon>
        <taxon>Podocopida</taxon>
        <taxon>Cypridocopina</taxon>
        <taxon>Cypridoidea</taxon>
        <taxon>Cyprididae</taxon>
        <taxon>Notodromas</taxon>
    </lineage>
</organism>
<dbReference type="PANTHER" id="PTHR12300:SF117">
    <property type="entry name" value="LP05237P-RELATED"/>
    <property type="match status" value="1"/>
</dbReference>
<feature type="transmembrane region" description="Helical" evidence="1">
    <location>
        <begin position="6"/>
        <end position="27"/>
    </location>
</feature>
<reference evidence="3" key="1">
    <citation type="submission" date="2020-11" db="EMBL/GenBank/DDBJ databases">
        <authorList>
            <person name="Tran Van P."/>
        </authorList>
    </citation>
    <scope>NUCLEOTIDE SEQUENCE</scope>
</reference>
<sequence>MVPAVFARLIILSLGFLYPAFNSYKAIRDKNTREYVKWMMYWVVFALFCVAEAFADVFVAFWCPFYQELKILTVIWFLAPATRGSSYLYRNFVHPFFNERAHEIDIYLGRVHRQGIVLIVSLSSRVVAQLSATLAEALLKVAPQLAFGAVQTRPRSVLTSSAQGRSLPAEPEAHGDEGDSRQQLISELSDDEPPPSAPVAVAKTQQRRRQQNARKPPQIQIQRDVSPAVTDDEEQMDEDLIELARSNSFEREFFPREMLPSPSEENIPAFVASRTASKKKVPAAKVMPGGTKRRPPKLRQQ</sequence>
<keyword evidence="1" id="KW-1133">Transmembrane helix</keyword>
<feature type="compositionally biased region" description="Basic residues" evidence="2">
    <location>
        <begin position="291"/>
        <end position="301"/>
    </location>
</feature>
<keyword evidence="1" id="KW-0812">Transmembrane</keyword>
<dbReference type="InterPro" id="IPR004345">
    <property type="entry name" value="TB2_DP1_HVA22"/>
</dbReference>
<dbReference type="GO" id="GO:0005789">
    <property type="term" value="C:endoplasmic reticulum membrane"/>
    <property type="evidence" value="ECO:0007669"/>
    <property type="project" value="TreeGrafter"/>
</dbReference>